<name>A0A0E0K3S0_ORYPU</name>
<dbReference type="AlphaFoldDB" id="A0A0E0K3S0"/>
<reference evidence="1" key="1">
    <citation type="submission" date="2015-04" db="UniProtKB">
        <authorList>
            <consortium name="EnsemblPlants"/>
        </authorList>
    </citation>
    <scope>IDENTIFICATION</scope>
</reference>
<evidence type="ECO:0000313" key="2">
    <source>
        <dbReference type="Proteomes" id="UP000026962"/>
    </source>
</evidence>
<dbReference type="HOGENOM" id="CLU_2201267_0_0_1"/>
<dbReference type="Gramene" id="OPUNC02G26060.1">
    <property type="protein sequence ID" value="OPUNC02G26060.1"/>
    <property type="gene ID" value="OPUNC02G26060"/>
</dbReference>
<keyword evidence="2" id="KW-1185">Reference proteome</keyword>
<reference evidence="1" key="2">
    <citation type="submission" date="2018-05" db="EMBL/GenBank/DDBJ databases">
        <title>OpunRS2 (Oryza punctata Reference Sequence Version 2).</title>
        <authorList>
            <person name="Zhang J."/>
            <person name="Kudrna D."/>
            <person name="Lee S."/>
            <person name="Talag J."/>
            <person name="Welchert J."/>
            <person name="Wing R.A."/>
        </authorList>
    </citation>
    <scope>NUCLEOTIDE SEQUENCE [LARGE SCALE GENOMIC DNA]</scope>
</reference>
<dbReference type="Proteomes" id="UP000026962">
    <property type="component" value="Chromosome 2"/>
</dbReference>
<sequence>MRPEDCRSNSSAFYSFNYASPYSVYRPSEPRCESEGASTAAFSPISVGVVFPDPGVPVSGRRVRLASPPRSASQRIGVHRCAGVQRYVGAVVLKVDDGLEKESRWSKV</sequence>
<evidence type="ECO:0000313" key="1">
    <source>
        <dbReference type="EnsemblPlants" id="OPUNC02G26060.1"/>
    </source>
</evidence>
<dbReference type="EnsemblPlants" id="OPUNC02G26060.1">
    <property type="protein sequence ID" value="OPUNC02G26060.1"/>
    <property type="gene ID" value="OPUNC02G26060"/>
</dbReference>
<proteinExistence type="predicted"/>
<organism evidence="1">
    <name type="scientific">Oryza punctata</name>
    <name type="common">Red rice</name>
    <dbReference type="NCBI Taxonomy" id="4537"/>
    <lineage>
        <taxon>Eukaryota</taxon>
        <taxon>Viridiplantae</taxon>
        <taxon>Streptophyta</taxon>
        <taxon>Embryophyta</taxon>
        <taxon>Tracheophyta</taxon>
        <taxon>Spermatophyta</taxon>
        <taxon>Magnoliopsida</taxon>
        <taxon>Liliopsida</taxon>
        <taxon>Poales</taxon>
        <taxon>Poaceae</taxon>
        <taxon>BOP clade</taxon>
        <taxon>Oryzoideae</taxon>
        <taxon>Oryzeae</taxon>
        <taxon>Oryzinae</taxon>
        <taxon>Oryza</taxon>
    </lineage>
</organism>
<accession>A0A0E0K3S0</accession>
<protein>
    <submittedName>
        <fullName evidence="1">Uncharacterized protein</fullName>
    </submittedName>
</protein>